<dbReference type="Gene3D" id="1.20.58.60">
    <property type="match status" value="1"/>
</dbReference>
<evidence type="ECO:0000313" key="3">
    <source>
        <dbReference type="Proteomes" id="UP000792457"/>
    </source>
</evidence>
<protein>
    <submittedName>
        <fullName evidence="2">Uncharacterized protein</fullName>
    </submittedName>
</protein>
<evidence type="ECO:0000256" key="1">
    <source>
        <dbReference type="SAM" id="Coils"/>
    </source>
</evidence>
<dbReference type="OrthoDB" id="18740at2759"/>
<keyword evidence="3" id="KW-1185">Reference proteome</keyword>
<dbReference type="EMBL" id="KZ308848">
    <property type="protein sequence ID" value="KAG8234831.1"/>
    <property type="molecule type" value="Genomic_DNA"/>
</dbReference>
<reference evidence="2" key="2">
    <citation type="submission" date="2017-10" db="EMBL/GenBank/DDBJ databases">
        <title>Ladona fulva Genome sequencing and assembly.</title>
        <authorList>
            <person name="Murali S."/>
            <person name="Richards S."/>
            <person name="Bandaranaike D."/>
            <person name="Bellair M."/>
            <person name="Blankenburg K."/>
            <person name="Chao H."/>
            <person name="Dinh H."/>
            <person name="Doddapaneni H."/>
            <person name="Dugan-Rocha S."/>
            <person name="Elkadiri S."/>
            <person name="Gnanaolivu R."/>
            <person name="Hernandez B."/>
            <person name="Skinner E."/>
            <person name="Javaid M."/>
            <person name="Lee S."/>
            <person name="Li M."/>
            <person name="Ming W."/>
            <person name="Munidasa M."/>
            <person name="Muniz J."/>
            <person name="Nguyen L."/>
            <person name="Hughes D."/>
            <person name="Osuji N."/>
            <person name="Pu L.-L."/>
            <person name="Puazo M."/>
            <person name="Qu C."/>
            <person name="Quiroz J."/>
            <person name="Raj R."/>
            <person name="Weissenberger G."/>
            <person name="Xin Y."/>
            <person name="Zou X."/>
            <person name="Han Y."/>
            <person name="Worley K."/>
            <person name="Muzny D."/>
            <person name="Gibbs R."/>
        </authorList>
    </citation>
    <scope>NUCLEOTIDE SEQUENCE</scope>
    <source>
        <strain evidence="2">Sampled in the wild</strain>
    </source>
</reference>
<proteinExistence type="predicted"/>
<feature type="coiled-coil region" evidence="1">
    <location>
        <begin position="73"/>
        <end position="100"/>
    </location>
</feature>
<dbReference type="Proteomes" id="UP000792457">
    <property type="component" value="Unassembled WGS sequence"/>
</dbReference>
<dbReference type="SUPFAM" id="SSF46966">
    <property type="entry name" value="Spectrin repeat"/>
    <property type="match status" value="2"/>
</dbReference>
<comment type="caution">
    <text evidence="2">The sequence shown here is derived from an EMBL/GenBank/DDBJ whole genome shotgun (WGS) entry which is preliminary data.</text>
</comment>
<sequence>MPARFPCACYVECPHGDCMQAGRRGALLEGCAREAQRWEARILTLQEWVGHVDALLTARFHQDITPEDLPDHDQRLVEEFKAQEDTLKEMEQQVQNYRDAGKAEAALRLQEQMSLLKKRFAEVHVKFKRFRSSSGELVGNKLDAGDLPLEGMVAKALRELRRVEESICLLELASEDPEAIEGQLKHCMRFYGTLSDIKKEVESIIASGRKIVEEKKTVDPEGLNDRLDMLKELYNRLGSQITDSRACLENALKLARNLQKDIGTLLEWLDGMINEVNSDKDAK</sequence>
<gene>
    <name evidence="2" type="ORF">J437_LFUL015546</name>
</gene>
<name>A0A8K0P5R8_LADFU</name>
<keyword evidence="1" id="KW-0175">Coiled coil</keyword>
<accession>A0A8K0P5R8</accession>
<reference evidence="2" key="1">
    <citation type="submission" date="2013-04" db="EMBL/GenBank/DDBJ databases">
        <authorList>
            <person name="Qu J."/>
            <person name="Murali S.C."/>
            <person name="Bandaranaike D."/>
            <person name="Bellair M."/>
            <person name="Blankenburg K."/>
            <person name="Chao H."/>
            <person name="Dinh H."/>
            <person name="Doddapaneni H."/>
            <person name="Downs B."/>
            <person name="Dugan-Rocha S."/>
            <person name="Elkadiri S."/>
            <person name="Gnanaolivu R.D."/>
            <person name="Hernandez B."/>
            <person name="Javaid M."/>
            <person name="Jayaseelan J.C."/>
            <person name="Lee S."/>
            <person name="Li M."/>
            <person name="Ming W."/>
            <person name="Munidasa M."/>
            <person name="Muniz J."/>
            <person name="Nguyen L."/>
            <person name="Ongeri F."/>
            <person name="Osuji N."/>
            <person name="Pu L.-L."/>
            <person name="Puazo M."/>
            <person name="Qu C."/>
            <person name="Quiroz J."/>
            <person name="Raj R."/>
            <person name="Weissenberger G."/>
            <person name="Xin Y."/>
            <person name="Zou X."/>
            <person name="Han Y."/>
            <person name="Richards S."/>
            <person name="Worley K."/>
            <person name="Muzny D."/>
            <person name="Gibbs R."/>
        </authorList>
    </citation>
    <scope>NUCLEOTIDE SEQUENCE</scope>
    <source>
        <strain evidence="2">Sampled in the wild</strain>
    </source>
</reference>
<dbReference type="AlphaFoldDB" id="A0A8K0P5R8"/>
<feature type="non-terminal residue" evidence="2">
    <location>
        <position position="1"/>
    </location>
</feature>
<organism evidence="2 3">
    <name type="scientific">Ladona fulva</name>
    <name type="common">Scarce chaser dragonfly</name>
    <name type="synonym">Libellula fulva</name>
    <dbReference type="NCBI Taxonomy" id="123851"/>
    <lineage>
        <taxon>Eukaryota</taxon>
        <taxon>Metazoa</taxon>
        <taxon>Ecdysozoa</taxon>
        <taxon>Arthropoda</taxon>
        <taxon>Hexapoda</taxon>
        <taxon>Insecta</taxon>
        <taxon>Pterygota</taxon>
        <taxon>Palaeoptera</taxon>
        <taxon>Odonata</taxon>
        <taxon>Epiprocta</taxon>
        <taxon>Anisoptera</taxon>
        <taxon>Libelluloidea</taxon>
        <taxon>Libellulidae</taxon>
        <taxon>Ladona</taxon>
    </lineage>
</organism>
<evidence type="ECO:0000313" key="2">
    <source>
        <dbReference type="EMBL" id="KAG8234831.1"/>
    </source>
</evidence>